<gene>
    <name evidence="2" type="ORF">BJX63DRAFT_92184</name>
</gene>
<dbReference type="EMBL" id="JBFXLT010000016">
    <property type="protein sequence ID" value="KAL2817782.1"/>
    <property type="molecule type" value="Genomic_DNA"/>
</dbReference>
<proteinExistence type="predicted"/>
<accession>A0ABR4HSS3</accession>
<keyword evidence="1" id="KW-1133">Transmembrane helix</keyword>
<sequence length="299" mass="33951">MPDTESLNPFIRAENMEGRKSEIYDYCKGKQDGAECIWICMKRGGRWIAKDIQLEESKPSIYIHELRRISSWWKQYSFYSAVGVKEVMIHFISYDQSKNEIGVVIIDFDYDGLQREIDECIRQIRGTVEIEHGECGVGILGKDDCASTNNEHCANTVFNDIDRPYCAAREIRHLARRGKNYRLLPSLLEHYWQEGIESKAIDFLRSSGFATKYKDLATDKYMDAANPYGKTIYGFMIIEGWHIKHMMLLFVAGLLCSICVTAIATAVGHSLEVGFTAGSYTLGIATVFLAVMTFLSAIL</sequence>
<protein>
    <submittedName>
        <fullName evidence="2">Uncharacterized protein</fullName>
    </submittedName>
</protein>
<feature type="transmembrane region" description="Helical" evidence="1">
    <location>
        <begin position="279"/>
        <end position="298"/>
    </location>
</feature>
<keyword evidence="1" id="KW-0472">Membrane</keyword>
<evidence type="ECO:0000313" key="3">
    <source>
        <dbReference type="Proteomes" id="UP001610334"/>
    </source>
</evidence>
<dbReference type="Proteomes" id="UP001610334">
    <property type="component" value="Unassembled WGS sequence"/>
</dbReference>
<name>A0ABR4HSS3_9EURO</name>
<evidence type="ECO:0000313" key="2">
    <source>
        <dbReference type="EMBL" id="KAL2817782.1"/>
    </source>
</evidence>
<comment type="caution">
    <text evidence="2">The sequence shown here is derived from an EMBL/GenBank/DDBJ whole genome shotgun (WGS) entry which is preliminary data.</text>
</comment>
<evidence type="ECO:0000256" key="1">
    <source>
        <dbReference type="SAM" id="Phobius"/>
    </source>
</evidence>
<keyword evidence="1" id="KW-0812">Transmembrane</keyword>
<reference evidence="2 3" key="1">
    <citation type="submission" date="2024-07" db="EMBL/GenBank/DDBJ databases">
        <title>Section-level genome sequencing and comparative genomics of Aspergillus sections Usti and Cavernicolus.</title>
        <authorList>
            <consortium name="Lawrence Berkeley National Laboratory"/>
            <person name="Nybo J.L."/>
            <person name="Vesth T.C."/>
            <person name="Theobald S."/>
            <person name="Frisvad J.C."/>
            <person name="Larsen T.O."/>
            <person name="Kjaerboelling I."/>
            <person name="Rothschild-Mancinelli K."/>
            <person name="Lyhne E.K."/>
            <person name="Kogle M.E."/>
            <person name="Barry K."/>
            <person name="Clum A."/>
            <person name="Na H."/>
            <person name="Ledsgaard L."/>
            <person name="Lin J."/>
            <person name="Lipzen A."/>
            <person name="Kuo A."/>
            <person name="Riley R."/>
            <person name="Mondo S."/>
            <person name="Labutti K."/>
            <person name="Haridas S."/>
            <person name="Pangalinan J."/>
            <person name="Salamov A.A."/>
            <person name="Simmons B.A."/>
            <person name="Magnuson J.K."/>
            <person name="Chen J."/>
            <person name="Drula E."/>
            <person name="Henrissat B."/>
            <person name="Wiebenga A."/>
            <person name="Lubbers R.J."/>
            <person name="Gomes A.C."/>
            <person name="Makela M.R."/>
            <person name="Stajich J."/>
            <person name="Grigoriev I.V."/>
            <person name="Mortensen U.H."/>
            <person name="De Vries R.P."/>
            <person name="Baker S.E."/>
            <person name="Andersen M.R."/>
        </authorList>
    </citation>
    <scope>NUCLEOTIDE SEQUENCE [LARGE SCALE GENOMIC DNA]</scope>
    <source>
        <strain evidence="2 3">CBS 588.65</strain>
    </source>
</reference>
<feature type="transmembrane region" description="Helical" evidence="1">
    <location>
        <begin position="246"/>
        <end position="267"/>
    </location>
</feature>
<keyword evidence="3" id="KW-1185">Reference proteome</keyword>
<organism evidence="2 3">
    <name type="scientific">Aspergillus granulosus</name>
    <dbReference type="NCBI Taxonomy" id="176169"/>
    <lineage>
        <taxon>Eukaryota</taxon>
        <taxon>Fungi</taxon>
        <taxon>Dikarya</taxon>
        <taxon>Ascomycota</taxon>
        <taxon>Pezizomycotina</taxon>
        <taxon>Eurotiomycetes</taxon>
        <taxon>Eurotiomycetidae</taxon>
        <taxon>Eurotiales</taxon>
        <taxon>Aspergillaceae</taxon>
        <taxon>Aspergillus</taxon>
        <taxon>Aspergillus subgen. Nidulantes</taxon>
    </lineage>
</organism>